<comment type="caution">
    <text evidence="2">The sequence shown here is derived from an EMBL/GenBank/DDBJ whole genome shotgun (WGS) entry which is preliminary data.</text>
</comment>
<dbReference type="GeneID" id="86063939"/>
<feature type="transmembrane region" description="Helical" evidence="1">
    <location>
        <begin position="62"/>
        <end position="79"/>
    </location>
</feature>
<dbReference type="EMBL" id="QJKD01000015">
    <property type="protein sequence ID" value="PXX48931.1"/>
    <property type="molecule type" value="Genomic_DNA"/>
</dbReference>
<sequence length="235" mass="27538">MKLFKILVKEILIFLVCIYLSGCINEYTLTTKLQYVFVICYFFVAFNFLDWIISKRTISTKVSYLLLIIVFLFIGLTIFKGKGLSYQKTSFTLIDTRDSQFNEYNSIWISDIFVDGKSINLSEFMLPEGWSYISEWDDIISEPRIHAPLTLSLPRGKVLQIRFAYYNEFLKTSYFIDGNQKISSPQVFSDGKEGYIYQIQSNQYTRPFIMMIGKYILLLSLAYTILLKLLKLSRK</sequence>
<keyword evidence="3" id="KW-1185">Reference proteome</keyword>
<evidence type="ECO:0000256" key="1">
    <source>
        <dbReference type="SAM" id="Phobius"/>
    </source>
</evidence>
<organism evidence="2 3">
    <name type="scientific">Hungatella effluvii</name>
    <dbReference type="NCBI Taxonomy" id="1096246"/>
    <lineage>
        <taxon>Bacteria</taxon>
        <taxon>Bacillati</taxon>
        <taxon>Bacillota</taxon>
        <taxon>Clostridia</taxon>
        <taxon>Lachnospirales</taxon>
        <taxon>Lachnospiraceae</taxon>
        <taxon>Hungatella</taxon>
    </lineage>
</organism>
<accession>A0A2V3XYZ5</accession>
<protein>
    <submittedName>
        <fullName evidence="2">Uncharacterized protein</fullName>
    </submittedName>
</protein>
<evidence type="ECO:0000313" key="3">
    <source>
        <dbReference type="Proteomes" id="UP000248057"/>
    </source>
</evidence>
<dbReference type="AlphaFoldDB" id="A0A2V3XYZ5"/>
<feature type="transmembrane region" description="Helical" evidence="1">
    <location>
        <begin position="35"/>
        <end position="53"/>
    </location>
</feature>
<keyword evidence="1" id="KW-1133">Transmembrane helix</keyword>
<name>A0A2V3XYZ5_9FIRM</name>
<dbReference type="RefSeq" id="WP_110325078.1">
    <property type="nucleotide sequence ID" value="NZ_QJKD01000015.1"/>
</dbReference>
<dbReference type="Proteomes" id="UP000248057">
    <property type="component" value="Unassembled WGS sequence"/>
</dbReference>
<feature type="transmembrane region" description="Helical" evidence="1">
    <location>
        <begin position="208"/>
        <end position="230"/>
    </location>
</feature>
<gene>
    <name evidence="2" type="ORF">DFR60_115105</name>
</gene>
<keyword evidence="1" id="KW-0472">Membrane</keyword>
<feature type="transmembrane region" description="Helical" evidence="1">
    <location>
        <begin position="12"/>
        <end position="29"/>
    </location>
</feature>
<reference evidence="2 3" key="1">
    <citation type="submission" date="2018-05" db="EMBL/GenBank/DDBJ databases">
        <title>Genomic Encyclopedia of Type Strains, Phase IV (KMG-IV): sequencing the most valuable type-strain genomes for metagenomic binning, comparative biology and taxonomic classification.</title>
        <authorList>
            <person name="Goeker M."/>
        </authorList>
    </citation>
    <scope>NUCLEOTIDE SEQUENCE [LARGE SCALE GENOMIC DNA]</scope>
    <source>
        <strain evidence="2 3">DSM 24995</strain>
    </source>
</reference>
<evidence type="ECO:0000313" key="2">
    <source>
        <dbReference type="EMBL" id="PXX48931.1"/>
    </source>
</evidence>
<keyword evidence="1" id="KW-0812">Transmembrane</keyword>
<proteinExistence type="predicted"/>